<organism evidence="1 2">
    <name type="scientific">Nitrincola nitratireducens</name>
    <dbReference type="NCBI Taxonomy" id="1229521"/>
    <lineage>
        <taxon>Bacteria</taxon>
        <taxon>Pseudomonadati</taxon>
        <taxon>Pseudomonadota</taxon>
        <taxon>Gammaproteobacteria</taxon>
        <taxon>Oceanospirillales</taxon>
        <taxon>Oceanospirillaceae</taxon>
        <taxon>Nitrincola</taxon>
    </lineage>
</organism>
<dbReference type="Proteomes" id="UP000019464">
    <property type="component" value="Unassembled WGS sequence"/>
</dbReference>
<accession>W9UWN1</accession>
<protein>
    <submittedName>
        <fullName evidence="1">Uncharacterized protein</fullName>
    </submittedName>
</protein>
<proteinExistence type="predicted"/>
<evidence type="ECO:0000313" key="2">
    <source>
        <dbReference type="Proteomes" id="UP000019464"/>
    </source>
</evidence>
<dbReference type="EMBL" id="AONB01000032">
    <property type="protein sequence ID" value="EXJ09136.1"/>
    <property type="molecule type" value="Genomic_DNA"/>
</dbReference>
<dbReference type="STRING" id="1229521.D791_03923"/>
<keyword evidence="2" id="KW-1185">Reference proteome</keyword>
<dbReference type="RefSeq" id="WP_036514636.1">
    <property type="nucleotide sequence ID" value="NZ_AONB01000032.1"/>
</dbReference>
<name>W9UWN1_9GAMM</name>
<reference evidence="1 2" key="2">
    <citation type="journal article" date="2015" name="Syst. Appl. Microbiol.">
        <title>Nitrincola nitratireducens sp. nov. isolated from a haloalkaline crater lake.</title>
        <authorList>
            <person name="Singh A."/>
            <person name="Vaidya B."/>
            <person name="Tanuku N.R."/>
            <person name="Pinnaka A.K."/>
        </authorList>
    </citation>
    <scope>NUCLEOTIDE SEQUENCE [LARGE SCALE GENOMIC DNA]</scope>
    <source>
        <strain evidence="1 2">AK23</strain>
    </source>
</reference>
<comment type="caution">
    <text evidence="1">The sequence shown here is derived from an EMBL/GenBank/DDBJ whole genome shotgun (WGS) entry which is preliminary data.</text>
</comment>
<reference evidence="2" key="1">
    <citation type="submission" date="2012-11" db="EMBL/GenBank/DDBJ databases">
        <authorList>
            <person name="Singh A."/>
            <person name="Pinnaka A.K."/>
            <person name="Vaidya B."/>
        </authorList>
    </citation>
    <scope>NUCLEOTIDE SEQUENCE [LARGE SCALE GENOMIC DNA]</scope>
    <source>
        <strain evidence="2">AK23</strain>
    </source>
</reference>
<sequence>MATKILMPTYTSLIMMIMCCVENAQLQIGLKRRLQKVSISRGCAYSHIRNLMKVLLMSFSVCSIAMACGVSQANYKGESTMDVVLEIITHWMPDAVPRARIGT</sequence>
<dbReference type="OrthoDB" id="10006002at2"/>
<gene>
    <name evidence="1" type="ORF">D791_03923</name>
</gene>
<evidence type="ECO:0000313" key="1">
    <source>
        <dbReference type="EMBL" id="EXJ09136.1"/>
    </source>
</evidence>
<dbReference type="AlphaFoldDB" id="W9UWN1"/>